<reference evidence="4 5" key="1">
    <citation type="submission" date="2014-04" db="EMBL/GenBank/DDBJ databases">
        <title>Marinobacterium kochiensis sp. nov., isolated from sediment sample collected from Kochi backwaters in Kerala, India.</title>
        <authorList>
            <person name="Singh A."/>
            <person name="Pinnaka A.K."/>
        </authorList>
    </citation>
    <scope>NUCLEOTIDE SEQUENCE [LARGE SCALE GENOMIC DNA]</scope>
    <source>
        <strain evidence="4 5">AK27</strain>
    </source>
</reference>
<dbReference type="SUPFAM" id="SSF52833">
    <property type="entry name" value="Thioredoxin-like"/>
    <property type="match status" value="1"/>
</dbReference>
<sequence length="222" mass="24839">MSVPYTLYYAPGACSRVTLAALEQTGARYTARPVLLAQGEQNRADYLTLNPKGKVPTLVTAEGVLTETLAIALYLHHHHPNTGLLPHNDAYAQARTCAWLSWCGTTLHPLIYRLRMTGRIHPDGSLHGELQRIALEELCRQLQVAEQALAGGRHWIDGPRWTLADLYLLWIWQRALQAGCNPIDYPALRAWAQRTAAIPAWQRALASEYPPPPVITQQRLIL</sequence>
<comment type="caution">
    <text evidence="4">The sequence shown here is derived from an EMBL/GenBank/DDBJ whole genome shotgun (WGS) entry which is preliminary data.</text>
</comment>
<dbReference type="AlphaFoldDB" id="A0A081FX27"/>
<dbReference type="EC" id="2.5.1.18" evidence="4"/>
<evidence type="ECO:0000259" key="2">
    <source>
        <dbReference type="PROSITE" id="PS50404"/>
    </source>
</evidence>
<gene>
    <name evidence="4" type="ORF">ADIMK_2606</name>
</gene>
<evidence type="ECO:0000259" key="3">
    <source>
        <dbReference type="PROSITE" id="PS50405"/>
    </source>
</evidence>
<dbReference type="Gene3D" id="3.40.30.10">
    <property type="entry name" value="Glutaredoxin"/>
    <property type="match status" value="1"/>
</dbReference>
<dbReference type="SUPFAM" id="SSF47616">
    <property type="entry name" value="GST C-terminal domain-like"/>
    <property type="match status" value="1"/>
</dbReference>
<dbReference type="Gene3D" id="1.20.1050.10">
    <property type="match status" value="1"/>
</dbReference>
<accession>A0A081FX27</accession>
<dbReference type="Pfam" id="PF00043">
    <property type="entry name" value="GST_C"/>
    <property type="match status" value="1"/>
</dbReference>
<dbReference type="InterPro" id="IPR010987">
    <property type="entry name" value="Glutathione-S-Trfase_C-like"/>
</dbReference>
<protein>
    <submittedName>
        <fullName evidence="4">Glutathione S-transferase</fullName>
        <ecNumber evidence="4">2.5.1.18</ecNumber>
    </submittedName>
</protein>
<dbReference type="InterPro" id="IPR004046">
    <property type="entry name" value="GST_C"/>
</dbReference>
<dbReference type="Proteomes" id="UP000028252">
    <property type="component" value="Unassembled WGS sequence"/>
</dbReference>
<dbReference type="RefSeq" id="WP_051692932.1">
    <property type="nucleotide sequence ID" value="NZ_JMQN01000040.1"/>
</dbReference>
<feature type="domain" description="GST C-terminal" evidence="3">
    <location>
        <begin position="89"/>
        <end position="214"/>
    </location>
</feature>
<evidence type="ECO:0000256" key="1">
    <source>
        <dbReference type="RuleBase" id="RU003494"/>
    </source>
</evidence>
<dbReference type="eggNOG" id="COG0625">
    <property type="taxonomic scope" value="Bacteria"/>
</dbReference>
<keyword evidence="4" id="KW-0808">Transferase</keyword>
<organism evidence="4 5">
    <name type="scientific">Marinobacterium lacunae</name>
    <dbReference type="NCBI Taxonomy" id="1232683"/>
    <lineage>
        <taxon>Bacteria</taxon>
        <taxon>Pseudomonadati</taxon>
        <taxon>Pseudomonadota</taxon>
        <taxon>Gammaproteobacteria</taxon>
        <taxon>Oceanospirillales</taxon>
        <taxon>Oceanospirillaceae</taxon>
        <taxon>Marinobacterium</taxon>
    </lineage>
</organism>
<dbReference type="PROSITE" id="PS50404">
    <property type="entry name" value="GST_NTER"/>
    <property type="match status" value="1"/>
</dbReference>
<name>A0A081FX27_9GAMM</name>
<dbReference type="GO" id="GO:0004364">
    <property type="term" value="F:glutathione transferase activity"/>
    <property type="evidence" value="ECO:0007669"/>
    <property type="project" value="UniProtKB-EC"/>
</dbReference>
<dbReference type="PROSITE" id="PS50405">
    <property type="entry name" value="GST_CTER"/>
    <property type="match status" value="1"/>
</dbReference>
<comment type="similarity">
    <text evidence="1">Belongs to the GST superfamily.</text>
</comment>
<dbReference type="SFLD" id="SFLDS00019">
    <property type="entry name" value="Glutathione_Transferase_(cytos"/>
    <property type="match status" value="1"/>
</dbReference>
<dbReference type="Pfam" id="PF02798">
    <property type="entry name" value="GST_N"/>
    <property type="match status" value="1"/>
</dbReference>
<dbReference type="EMBL" id="JMQN01000040">
    <property type="protein sequence ID" value="KEA63082.1"/>
    <property type="molecule type" value="Genomic_DNA"/>
</dbReference>
<dbReference type="CDD" id="cd03057">
    <property type="entry name" value="GST_N_Beta"/>
    <property type="match status" value="1"/>
</dbReference>
<dbReference type="STRING" id="1232683.ADIMK_2606"/>
<dbReference type="InterPro" id="IPR004045">
    <property type="entry name" value="Glutathione_S-Trfase_N"/>
</dbReference>
<dbReference type="InterPro" id="IPR040079">
    <property type="entry name" value="Glutathione_S-Trfase"/>
</dbReference>
<dbReference type="PANTHER" id="PTHR44051:SF8">
    <property type="entry name" value="GLUTATHIONE S-TRANSFERASE GSTA"/>
    <property type="match status" value="1"/>
</dbReference>
<evidence type="ECO:0000313" key="5">
    <source>
        <dbReference type="Proteomes" id="UP000028252"/>
    </source>
</evidence>
<dbReference type="OrthoDB" id="9782992at2"/>
<evidence type="ECO:0000313" key="4">
    <source>
        <dbReference type="EMBL" id="KEA63082.1"/>
    </source>
</evidence>
<feature type="domain" description="GST N-terminal" evidence="2">
    <location>
        <begin position="2"/>
        <end position="83"/>
    </location>
</feature>
<keyword evidence="5" id="KW-1185">Reference proteome</keyword>
<dbReference type="SFLD" id="SFLDG00358">
    <property type="entry name" value="Main_(cytGST)"/>
    <property type="match status" value="1"/>
</dbReference>
<proteinExistence type="inferred from homology"/>
<dbReference type="PANTHER" id="PTHR44051">
    <property type="entry name" value="GLUTATHIONE S-TRANSFERASE-RELATED"/>
    <property type="match status" value="1"/>
</dbReference>
<dbReference type="SFLD" id="SFLDG01150">
    <property type="entry name" value="Main.1:_Beta-like"/>
    <property type="match status" value="1"/>
</dbReference>
<dbReference type="InterPro" id="IPR036249">
    <property type="entry name" value="Thioredoxin-like_sf"/>
</dbReference>
<dbReference type="PATRIC" id="fig|1232683.4.peg.2557"/>
<dbReference type="InterPro" id="IPR036282">
    <property type="entry name" value="Glutathione-S-Trfase_C_sf"/>
</dbReference>